<feature type="domain" description="Helicase-associated" evidence="2">
    <location>
        <begin position="44"/>
        <end position="105"/>
    </location>
</feature>
<dbReference type="InterPro" id="IPR005114">
    <property type="entry name" value="Helicase_assoc"/>
</dbReference>
<name>A0ABY4MJP6_9ACTN</name>
<dbReference type="Pfam" id="PF03457">
    <property type="entry name" value="HA"/>
    <property type="match status" value="1"/>
</dbReference>
<reference evidence="3" key="1">
    <citation type="submission" date="2021-10" db="EMBL/GenBank/DDBJ databases">
        <title>Streptomyces nigrumlapis sp.nov.,an antimicrobial producing actinobacterium isolated from Black Gobi rocks.</title>
        <authorList>
            <person name="Wen Y."/>
            <person name="Zhang W."/>
            <person name="Liu X.G."/>
        </authorList>
    </citation>
    <scope>NUCLEOTIDE SEQUENCE</scope>
    <source>
        <strain evidence="3">ST13-2-2</strain>
    </source>
</reference>
<feature type="region of interest" description="Disordered" evidence="1">
    <location>
        <begin position="1"/>
        <end position="37"/>
    </location>
</feature>
<keyword evidence="4" id="KW-1185">Reference proteome</keyword>
<accession>A0ABY4MJP6</accession>
<evidence type="ECO:0000256" key="1">
    <source>
        <dbReference type="SAM" id="MobiDB-lite"/>
    </source>
</evidence>
<dbReference type="RefSeq" id="WP_406708112.1">
    <property type="nucleotide sequence ID" value="NZ_CP086322.1"/>
</dbReference>
<evidence type="ECO:0000313" key="3">
    <source>
        <dbReference type="EMBL" id="UQA97567.1"/>
    </source>
</evidence>
<evidence type="ECO:0000259" key="2">
    <source>
        <dbReference type="Pfam" id="PF03457"/>
    </source>
</evidence>
<dbReference type="Proteomes" id="UP000830115">
    <property type="component" value="Chromosome"/>
</dbReference>
<organism evidence="3 4">
    <name type="scientific">Streptomyces halobius</name>
    <dbReference type="NCBI Taxonomy" id="2879846"/>
    <lineage>
        <taxon>Bacteria</taxon>
        <taxon>Bacillati</taxon>
        <taxon>Actinomycetota</taxon>
        <taxon>Actinomycetes</taxon>
        <taxon>Kitasatosporales</taxon>
        <taxon>Streptomycetaceae</taxon>
        <taxon>Streptomyces</taxon>
    </lineage>
</organism>
<dbReference type="EMBL" id="CP086322">
    <property type="protein sequence ID" value="UQA97567.1"/>
    <property type="molecule type" value="Genomic_DNA"/>
</dbReference>
<protein>
    <submittedName>
        <fullName evidence="3">Helicase associated domain protein</fullName>
    </submittedName>
</protein>
<proteinExistence type="predicted"/>
<evidence type="ECO:0000313" key="4">
    <source>
        <dbReference type="Proteomes" id="UP000830115"/>
    </source>
</evidence>
<sequence length="108" mass="12563">MAGRPDRRPAPPHHHPARTPRPDSPAPPSRLPTAPTRGYSAWAFHKGLREAYLFRRAHQHLAVPATYRGNDQGDPLHLRRWLSERRRNVTRLTTQQINALQALDMRWR</sequence>
<gene>
    <name evidence="3" type="ORF">K9S39_42020</name>
</gene>